<comment type="caution">
    <text evidence="3">The sequence shown here is derived from an EMBL/GenBank/DDBJ whole genome shotgun (WGS) entry which is preliminary data.</text>
</comment>
<feature type="region of interest" description="Disordered" evidence="1">
    <location>
        <begin position="193"/>
        <end position="219"/>
    </location>
</feature>
<dbReference type="PROSITE" id="PS50181">
    <property type="entry name" value="FBOX"/>
    <property type="match status" value="1"/>
</dbReference>
<dbReference type="AlphaFoldDB" id="A0A7J6PPY7"/>
<evidence type="ECO:0000259" key="2">
    <source>
        <dbReference type="PROSITE" id="PS50181"/>
    </source>
</evidence>
<evidence type="ECO:0000256" key="1">
    <source>
        <dbReference type="SAM" id="MobiDB-lite"/>
    </source>
</evidence>
<feature type="domain" description="F-box" evidence="2">
    <location>
        <begin position="81"/>
        <end position="127"/>
    </location>
</feature>
<protein>
    <recommendedName>
        <fullName evidence="2">F-box domain-containing protein</fullName>
    </recommendedName>
</protein>
<name>A0A7J6PPY7_PEROL</name>
<organism evidence="3 4">
    <name type="scientific">Perkinsus olseni</name>
    <name type="common">Perkinsus atlanticus</name>
    <dbReference type="NCBI Taxonomy" id="32597"/>
    <lineage>
        <taxon>Eukaryota</taxon>
        <taxon>Sar</taxon>
        <taxon>Alveolata</taxon>
        <taxon>Perkinsozoa</taxon>
        <taxon>Perkinsea</taxon>
        <taxon>Perkinsida</taxon>
        <taxon>Perkinsidae</taxon>
        <taxon>Perkinsus</taxon>
    </lineage>
</organism>
<dbReference type="InterPro" id="IPR001810">
    <property type="entry name" value="F-box_dom"/>
</dbReference>
<dbReference type="OrthoDB" id="408707at2759"/>
<evidence type="ECO:0000313" key="3">
    <source>
        <dbReference type="EMBL" id="KAF4697700.1"/>
    </source>
</evidence>
<dbReference type="Pfam" id="PF12937">
    <property type="entry name" value="F-box-like"/>
    <property type="match status" value="1"/>
</dbReference>
<proteinExistence type="predicted"/>
<dbReference type="InterPro" id="IPR036047">
    <property type="entry name" value="F-box-like_dom_sf"/>
</dbReference>
<feature type="region of interest" description="Disordered" evidence="1">
    <location>
        <begin position="1"/>
        <end position="32"/>
    </location>
</feature>
<evidence type="ECO:0000313" key="4">
    <source>
        <dbReference type="Proteomes" id="UP000541610"/>
    </source>
</evidence>
<dbReference type="EMBL" id="JABANP010000001">
    <property type="protein sequence ID" value="KAF4697700.1"/>
    <property type="molecule type" value="Genomic_DNA"/>
</dbReference>
<gene>
    <name evidence="3" type="ORF">FOZ60_000051</name>
</gene>
<dbReference type="SUPFAM" id="SSF81383">
    <property type="entry name" value="F-box domain"/>
    <property type="match status" value="1"/>
</dbReference>
<dbReference type="Gene3D" id="1.20.1280.50">
    <property type="match status" value="1"/>
</dbReference>
<feature type="compositionally biased region" description="Low complexity" evidence="1">
    <location>
        <begin position="199"/>
        <end position="214"/>
    </location>
</feature>
<accession>A0A7J6PPY7</accession>
<dbReference type="Proteomes" id="UP000541610">
    <property type="component" value="Unassembled WGS sequence"/>
</dbReference>
<sequence>MLPGPASNLRFSQDSKHEVAAPTSPTSTCDSITAEGGPLDAMMLDSLSEPGTPKDELNSEVSESDLFNDLLDLEESSSSSSLGLLDIHDDLLCNILSFLPAASIISSSKTCRYLRSCANRDELWYWVYHYRWPPRKDRYGRTSNLRYKPFVRCWKQELQLRADSEASGVDKAEVVHKSWGDLDAAVALGGRRAPRGALPTSSSEPSAPSSLRSPFSASRAAQLDRERRIHREARDEWMLWRVVYRDTEDHPDPKDFPSHTCDNTRCTLWRSRRFRDAFVCDETGHVHECNGRTMEDSACDSAMWDRENQCWVCPISMRIFRYAAPRNAAVEQGIEPGGEDFGPIHQAVEDSRGIVDPRAGEGECGEVEGQGGDGGVAVGNKNCFVDWYYQGYEASMADERREAEAERRNFERMGEARFRGGGHDLREEALAEGSSQNWEIAVWGSAFRPHCGVIVAKEAKTPEGSDLIHMEAPIPTMDFGLLDCSERKSGVFFITVRRKGECAGGVAAEDRVYTYTDCCLNSPYDGFSNLTDEAKELGIHSDFNLVEFLTAPPFHERFIELFPFICSLLRDGRYSTQCDILATKWFSHVPTTEEEARRISPAWVCSKLSDNADFCMTIHARMWQHTVWRRDLHRGRLTMAQCTYAMRLLYAVGVSLATDDLENASLTEATPRMTKEWFYWWWSDRIRTCEVLNQQRERRAANGDIQVPATAAGAPPANRVGILMSIAYNKKETPMATAAIEMWRCYADYHGYSLILDDDSYDSYDGLYAVRYPSMKTEVAHRISNHEPVDVNLVSPPSVGWMKWRAARRWLGEFDALIIVDPDMLVSFPCYSIALHHLLRQGADVVLRDYPPKAELNAGFAIVRNTPNGRFFLDSLLSKAAWYGLTLADQDALAETALQYVSHEVNNELPQESSVSVMNPIRYASQCLDTMVLYKTGLYSEADQVVCFQKHLTILAGQWGARTTRSIRFVDPREIDINYRVTLTSRINGTPMVVHWAGSATKFEDMSLYVDRLARVNISMITKSEWPRVCREELWSSQSRTTCMPGSTEDLWCDSYLCG</sequence>
<reference evidence="3 4" key="1">
    <citation type="submission" date="2020-04" db="EMBL/GenBank/DDBJ databases">
        <title>Perkinsus olseni comparative genomics.</title>
        <authorList>
            <person name="Bogema D.R."/>
        </authorList>
    </citation>
    <scope>NUCLEOTIDE SEQUENCE [LARGE SCALE GENOMIC DNA]</scope>
    <source>
        <strain evidence="3">00978-12</strain>
    </source>
</reference>